<reference evidence="3 4" key="1">
    <citation type="submission" date="2019-12" db="EMBL/GenBank/DDBJ databases">
        <title>Genomic-based taxomic classification of the family Erythrobacteraceae.</title>
        <authorList>
            <person name="Xu L."/>
        </authorList>
    </citation>
    <scope>NUCLEOTIDE SEQUENCE [LARGE SCALE GENOMIC DNA]</scope>
    <source>
        <strain evidence="3 4">JCM 17802</strain>
    </source>
</reference>
<dbReference type="AlphaFoldDB" id="A0A6I4SIA8"/>
<dbReference type="OrthoDB" id="9801692at2"/>
<evidence type="ECO:0008006" key="5">
    <source>
        <dbReference type="Google" id="ProtNLM"/>
    </source>
</evidence>
<keyword evidence="2" id="KW-0732">Signal</keyword>
<dbReference type="InterPro" id="IPR029063">
    <property type="entry name" value="SAM-dependent_MTases_sf"/>
</dbReference>
<feature type="signal peptide" evidence="2">
    <location>
        <begin position="1"/>
        <end position="22"/>
    </location>
</feature>
<evidence type="ECO:0000256" key="2">
    <source>
        <dbReference type="SAM" id="SignalP"/>
    </source>
</evidence>
<dbReference type="SUPFAM" id="SSF53335">
    <property type="entry name" value="S-adenosyl-L-methionine-dependent methyltransferases"/>
    <property type="match status" value="1"/>
</dbReference>
<protein>
    <recommendedName>
        <fullName evidence="5">Methyltransferase</fullName>
    </recommendedName>
</protein>
<dbReference type="EMBL" id="WTYS01000001">
    <property type="protein sequence ID" value="MXO55303.1"/>
    <property type="molecule type" value="Genomic_DNA"/>
</dbReference>
<sequence>MRSIFAAAAVAATLGLSGPALADHHGTADHSKMDHSKMDHSKMDHSAHSPSKHALMMVLANEARADDSARDKYRNPAETLEFFQVEPDQTVVEYGPGGGWYTRVLAPYLADAGQYIAIDGDSDARSYPNPEAEERTRSWPQRFPVAAAEWSGIDAAKIMAFESDEVSEDVAGTIDRALIFRSIHGLLNGNRADSELRNIRAMLAEDGMVGVVQHRAKADQSYDMTKGSRGYLKQADVIKLFEINGFKLVDTSEINANPNDPADWEGGVWTLPPVLRYGDEDRAKYEAVGESDRMTLLFKKAD</sequence>
<comment type="caution">
    <text evidence="3">The sequence shown here is derived from an EMBL/GenBank/DDBJ whole genome shotgun (WGS) entry which is preliminary data.</text>
</comment>
<dbReference type="Proteomes" id="UP000468943">
    <property type="component" value="Unassembled WGS sequence"/>
</dbReference>
<feature type="chain" id="PRO_5026135420" description="Methyltransferase" evidence="2">
    <location>
        <begin position="23"/>
        <end position="302"/>
    </location>
</feature>
<accession>A0A6I4SIA8</accession>
<evidence type="ECO:0000313" key="3">
    <source>
        <dbReference type="EMBL" id="MXO55303.1"/>
    </source>
</evidence>
<keyword evidence="4" id="KW-1185">Reference proteome</keyword>
<feature type="region of interest" description="Disordered" evidence="1">
    <location>
        <begin position="23"/>
        <end position="47"/>
    </location>
</feature>
<dbReference type="RefSeq" id="WP_160596644.1">
    <property type="nucleotide sequence ID" value="NZ_WTYS01000001.1"/>
</dbReference>
<dbReference type="Gene3D" id="3.40.50.150">
    <property type="entry name" value="Vaccinia Virus protein VP39"/>
    <property type="match status" value="1"/>
</dbReference>
<gene>
    <name evidence="3" type="ORF">GRI36_00260</name>
</gene>
<evidence type="ECO:0000256" key="1">
    <source>
        <dbReference type="SAM" id="MobiDB-lite"/>
    </source>
</evidence>
<organism evidence="3 4">
    <name type="scientific">Pontixanthobacter gangjinensis</name>
    <dbReference type="NCBI Taxonomy" id="1028742"/>
    <lineage>
        <taxon>Bacteria</taxon>
        <taxon>Pseudomonadati</taxon>
        <taxon>Pseudomonadota</taxon>
        <taxon>Alphaproteobacteria</taxon>
        <taxon>Sphingomonadales</taxon>
        <taxon>Erythrobacteraceae</taxon>
        <taxon>Pontixanthobacter</taxon>
    </lineage>
</organism>
<proteinExistence type="predicted"/>
<dbReference type="InterPro" id="IPR016980">
    <property type="entry name" value="S-AdoMet-dep_MeTrfase_Alr7345"/>
</dbReference>
<dbReference type="PIRSF" id="PIRSF031679">
    <property type="entry name" value="Mtase_Alr7345_prd"/>
    <property type="match status" value="1"/>
</dbReference>
<name>A0A6I4SIA8_9SPHN</name>
<evidence type="ECO:0000313" key="4">
    <source>
        <dbReference type="Proteomes" id="UP000468943"/>
    </source>
</evidence>